<gene>
    <name evidence="9" type="ORF">A3D72_04000</name>
</gene>
<dbReference type="Proteomes" id="UP000176303">
    <property type="component" value="Unassembled WGS sequence"/>
</dbReference>
<evidence type="ECO:0000256" key="6">
    <source>
        <dbReference type="SAM" id="Phobius"/>
    </source>
</evidence>
<evidence type="ECO:0000259" key="7">
    <source>
        <dbReference type="Pfam" id="PF03772"/>
    </source>
</evidence>
<dbReference type="PANTHER" id="PTHR30619:SF7">
    <property type="entry name" value="BETA-LACTAMASE DOMAIN PROTEIN"/>
    <property type="match status" value="1"/>
</dbReference>
<feature type="transmembrane region" description="Helical" evidence="6">
    <location>
        <begin position="285"/>
        <end position="306"/>
    </location>
</feature>
<keyword evidence="4 6" id="KW-1133">Transmembrane helix</keyword>
<name>A0A1F7U6R6_9BACT</name>
<dbReference type="AlphaFoldDB" id="A0A1F7U6R6"/>
<protein>
    <recommendedName>
        <fullName evidence="11">ComEC/Rec2-related protein domain-containing protein</fullName>
    </recommendedName>
</protein>
<accession>A0A1F7U6R6</accession>
<dbReference type="InterPro" id="IPR004477">
    <property type="entry name" value="ComEC_N"/>
</dbReference>
<evidence type="ECO:0000256" key="1">
    <source>
        <dbReference type="ARBA" id="ARBA00004651"/>
    </source>
</evidence>
<keyword evidence="3 6" id="KW-0812">Transmembrane</keyword>
<dbReference type="NCBIfam" id="TIGR00360">
    <property type="entry name" value="ComEC_N-term"/>
    <property type="match status" value="1"/>
</dbReference>
<dbReference type="Pfam" id="PF03772">
    <property type="entry name" value="Competence"/>
    <property type="match status" value="1"/>
</dbReference>
<feature type="transmembrane region" description="Helical" evidence="6">
    <location>
        <begin position="478"/>
        <end position="496"/>
    </location>
</feature>
<feature type="transmembrane region" description="Helical" evidence="6">
    <location>
        <begin position="251"/>
        <end position="273"/>
    </location>
</feature>
<comment type="subcellular location">
    <subcellularLocation>
        <location evidence="1">Cell membrane</location>
        <topology evidence="1">Multi-pass membrane protein</topology>
    </subcellularLocation>
</comment>
<dbReference type="PANTHER" id="PTHR30619">
    <property type="entry name" value="DNA INTERNALIZATION/COMPETENCE PROTEIN COMEC/REC2"/>
    <property type="match status" value="1"/>
</dbReference>
<dbReference type="InterPro" id="IPR052159">
    <property type="entry name" value="Competence_DNA_uptake"/>
</dbReference>
<evidence type="ECO:0000259" key="8">
    <source>
        <dbReference type="Pfam" id="PF13567"/>
    </source>
</evidence>
<dbReference type="STRING" id="1802391.A3D72_04000"/>
<feature type="transmembrane region" description="Helical" evidence="6">
    <location>
        <begin position="349"/>
        <end position="366"/>
    </location>
</feature>
<comment type="caution">
    <text evidence="9">The sequence shown here is derived from an EMBL/GenBank/DDBJ whole genome shotgun (WGS) entry which is preliminary data.</text>
</comment>
<feature type="domain" description="DUF4131" evidence="8">
    <location>
        <begin position="42"/>
        <end position="179"/>
    </location>
</feature>
<feature type="transmembrane region" description="Helical" evidence="6">
    <location>
        <begin position="15"/>
        <end position="32"/>
    </location>
</feature>
<evidence type="ECO:0000313" key="10">
    <source>
        <dbReference type="Proteomes" id="UP000176303"/>
    </source>
</evidence>
<feature type="transmembrane region" description="Helical" evidence="6">
    <location>
        <begin position="417"/>
        <end position="440"/>
    </location>
</feature>
<dbReference type="EMBL" id="MGDZ01000013">
    <property type="protein sequence ID" value="OGL73950.1"/>
    <property type="molecule type" value="Genomic_DNA"/>
</dbReference>
<feature type="transmembrane region" description="Helical" evidence="6">
    <location>
        <begin position="326"/>
        <end position="344"/>
    </location>
</feature>
<evidence type="ECO:0000256" key="4">
    <source>
        <dbReference type="ARBA" id="ARBA00022989"/>
    </source>
</evidence>
<feature type="transmembrane region" description="Helical" evidence="6">
    <location>
        <begin position="386"/>
        <end position="405"/>
    </location>
</feature>
<sequence>MGIARYLEERPSKQFLAVIIAFAAGIGLHSLQPFNTLGGGRIFLFAAILGLTPLVFGWKRLAIRIPALIFLAAILGFLRFDYFADASATGSIAWWNGASAVRLEGEIVAPPQIRESYQRVVVQVRTADRGSAQGRLLMRAPLEPRYAYGDFLKINCQIERPGVIRGFDQARALLGERVFSECGRPLSVVRSGNSGNQALAAVYGLKDLMVGSINSHIPEPQASLAAGLLFGDRRLPSEETAAFQATGISHIVAVSGYNVAIITVLFFSLLALLPVPRRLTVALTLALLAVLVAATGASASVARAAIMGSLPFLAQAVGRPSGTANALFFAAAAMLLVNPALLFFDLGFVLSFAASAGLIWLGPALADRFGWARKSGVHFWDKLCEMFVQTLSAIAMTFPIILATFGKISLVAPAANLLVIFAVPWAMLFSFLAAAGGIVWSPLGRAFSFPATILLSYIEKTADLLSRFPAAQFFTGRISWVAAMLFYAALLLPFFLPRFRRRLSPAPSSSPGIEGWIISEEKDL</sequence>
<proteinExistence type="predicted"/>
<evidence type="ECO:0000256" key="3">
    <source>
        <dbReference type="ARBA" id="ARBA00022692"/>
    </source>
</evidence>
<dbReference type="InterPro" id="IPR025405">
    <property type="entry name" value="DUF4131"/>
</dbReference>
<keyword evidence="2" id="KW-1003">Cell membrane</keyword>
<evidence type="ECO:0000256" key="2">
    <source>
        <dbReference type="ARBA" id="ARBA00022475"/>
    </source>
</evidence>
<reference evidence="9 10" key="1">
    <citation type="journal article" date="2016" name="Nat. Commun.">
        <title>Thousands of microbial genomes shed light on interconnected biogeochemical processes in an aquifer system.</title>
        <authorList>
            <person name="Anantharaman K."/>
            <person name="Brown C.T."/>
            <person name="Hug L.A."/>
            <person name="Sharon I."/>
            <person name="Castelle C.J."/>
            <person name="Probst A.J."/>
            <person name="Thomas B.C."/>
            <person name="Singh A."/>
            <person name="Wilkins M.J."/>
            <person name="Karaoz U."/>
            <person name="Brodie E.L."/>
            <person name="Williams K.H."/>
            <person name="Hubbard S.S."/>
            <person name="Banfield J.F."/>
        </authorList>
    </citation>
    <scope>NUCLEOTIDE SEQUENCE [LARGE SCALE GENOMIC DNA]</scope>
</reference>
<evidence type="ECO:0000256" key="5">
    <source>
        <dbReference type="ARBA" id="ARBA00023136"/>
    </source>
</evidence>
<dbReference type="Pfam" id="PF13567">
    <property type="entry name" value="DUF4131"/>
    <property type="match status" value="1"/>
</dbReference>
<feature type="domain" description="ComEC/Rec2-related protein" evidence="7">
    <location>
        <begin position="228"/>
        <end position="498"/>
    </location>
</feature>
<dbReference type="GO" id="GO:0005886">
    <property type="term" value="C:plasma membrane"/>
    <property type="evidence" value="ECO:0007669"/>
    <property type="project" value="UniProtKB-SubCell"/>
</dbReference>
<feature type="transmembrane region" description="Helical" evidence="6">
    <location>
        <begin position="65"/>
        <end position="84"/>
    </location>
</feature>
<evidence type="ECO:0000313" key="9">
    <source>
        <dbReference type="EMBL" id="OGL73950.1"/>
    </source>
</evidence>
<evidence type="ECO:0008006" key="11">
    <source>
        <dbReference type="Google" id="ProtNLM"/>
    </source>
</evidence>
<keyword evidence="5 6" id="KW-0472">Membrane</keyword>
<organism evidence="9 10">
    <name type="scientific">Candidatus Uhrbacteria bacterium RIFCSPHIGHO2_02_FULL_57_19</name>
    <dbReference type="NCBI Taxonomy" id="1802391"/>
    <lineage>
        <taxon>Bacteria</taxon>
        <taxon>Candidatus Uhriibacteriota</taxon>
    </lineage>
</organism>
<feature type="transmembrane region" description="Helical" evidence="6">
    <location>
        <begin position="38"/>
        <end position="58"/>
    </location>
</feature>